<protein>
    <submittedName>
        <fullName evidence="1">ABC transporter substrate-binding protein</fullName>
    </submittedName>
</protein>
<sequence>MSKVNFSTVKKQYLPPLILILIYGLVASISQVEAKDRYRVGVASWSGYESSVQGFKDGMTEAGLIENININYTLGEIGSDKTLQEKVAKEFKRLGVDLVYSLTTPGTAIMKEVLPEQMPIVFSIVTYPADSGLIESFEYSGNNLVGTSNFIPLAHYISLLNLILPNAKSAAIFHRKGEPNSNIQAANMIRLLKRKGITTINLEPRDIEELKLMAKEQVSKVDLFITTTDTLLQAGGEAALIEISLQHKLPILSSNKSGIEQGSTFGPVADFYTLGKMAAKKASRILQEKLPPTRLKSELQDPPLFLANPNSLKQLGIVLSDTAKEKVILITP</sequence>
<dbReference type="PANTHER" id="PTHR35271">
    <property type="entry name" value="ABC TRANSPORTER, SUBSTRATE-BINDING LIPOPROTEIN-RELATED"/>
    <property type="match status" value="1"/>
</dbReference>
<dbReference type="PANTHER" id="PTHR35271:SF1">
    <property type="entry name" value="ABC TRANSPORTER, SUBSTRATE-BINDING LIPOPROTEIN"/>
    <property type="match status" value="1"/>
</dbReference>
<dbReference type="Proteomes" id="UP001195963">
    <property type="component" value="Unassembled WGS sequence"/>
</dbReference>
<name>A0ABS7E0L4_9GAMM</name>
<evidence type="ECO:0000313" key="1">
    <source>
        <dbReference type="EMBL" id="MBW8183249.1"/>
    </source>
</evidence>
<dbReference type="CDD" id="cd06325">
    <property type="entry name" value="PBP1_ABC_unchar_transporter"/>
    <property type="match status" value="1"/>
</dbReference>
<proteinExistence type="predicted"/>
<organism evidence="1 2">
    <name type="scientific">Shewanella nanhaiensis</name>
    <dbReference type="NCBI Taxonomy" id="2864872"/>
    <lineage>
        <taxon>Bacteria</taxon>
        <taxon>Pseudomonadati</taxon>
        <taxon>Pseudomonadota</taxon>
        <taxon>Gammaproteobacteria</taxon>
        <taxon>Alteromonadales</taxon>
        <taxon>Shewanellaceae</taxon>
        <taxon>Shewanella</taxon>
    </lineage>
</organism>
<dbReference type="RefSeq" id="WP_220108874.1">
    <property type="nucleotide sequence ID" value="NZ_JAHZST010000003.1"/>
</dbReference>
<gene>
    <name evidence="1" type="ORF">K0625_06185</name>
</gene>
<evidence type="ECO:0000313" key="2">
    <source>
        <dbReference type="Proteomes" id="UP001195963"/>
    </source>
</evidence>
<comment type="caution">
    <text evidence="1">The sequence shown here is derived from an EMBL/GenBank/DDBJ whole genome shotgun (WGS) entry which is preliminary data.</text>
</comment>
<dbReference type="EMBL" id="JAHZST010000003">
    <property type="protein sequence ID" value="MBW8183249.1"/>
    <property type="molecule type" value="Genomic_DNA"/>
</dbReference>
<keyword evidence="2" id="KW-1185">Reference proteome</keyword>
<accession>A0ABS7E0L4</accession>
<reference evidence="1 2" key="1">
    <citation type="submission" date="2021-07" db="EMBL/GenBank/DDBJ databases">
        <title>Shewanella sp. nov, isolated from SCS.</title>
        <authorList>
            <person name="Cao W.R."/>
        </authorList>
    </citation>
    <scope>NUCLEOTIDE SEQUENCE [LARGE SCALE GENOMIC DNA]</scope>
    <source>
        <strain evidence="1 2">NR704-98</strain>
    </source>
</reference>
<dbReference type="InterPro" id="IPR007487">
    <property type="entry name" value="ABC_transpt-TYRBP-like"/>
</dbReference>
<dbReference type="Pfam" id="PF04392">
    <property type="entry name" value="ABC_sub_bind"/>
    <property type="match status" value="1"/>
</dbReference>
<dbReference type="Gene3D" id="3.40.50.2300">
    <property type="match status" value="2"/>
</dbReference>